<gene>
    <name evidence="1" type="ORF">LCGC14_1107390</name>
</gene>
<sequence>MHQHIFDLPLLHTYRLKKPPTPWRDICTTIKFEGAHTTPMRQYNEWLKDKGPHLNTSPTESNNPPLMSDLGKIRRLKYGSIEPTGHISRLDHLSWMRLYFGHHKYRWDFPYLTALQDLLWEGNDKLGHVPRFGGKTVTYLGMTAKELVERKEPLLTICSPKRVKILFRAMIVRMGSPQLRKDYGDMIAVDDGRVQIDRTERMIWISDKIPYNYEDPWFRVASRETDIIGSHPAHLHFEDISQRESEHATNKLIEWCEDVVVPMLSLEKGVIARKTGTSTRKGPDDFDNYLMTTQGWTNKGTHFRAMEGYIPNIKDVTLDEYGNVVAINKEARDNMEILNPNWDPIKLINIAIKTPISWASQYQNEPIARGGIYFTKDDIYISDSSITHFTQNKEYSDPAWGTSSKKKTVIIVVSIYNYALHILDASIGKFDTNKIGIETVRMARQWKTIKTKLENNFAQYKSRFDVDSPLLNLRGVQLFNQDKNKLQRISALKGPLSTGRIRIHPECSFKNEIINEILSYDESKKPWDILDTIAQAYEDNARWMSPTAKSKIKVGVQSPRFEE</sequence>
<dbReference type="AlphaFoldDB" id="A0A0F9M7S6"/>
<reference evidence="1" key="1">
    <citation type="journal article" date="2015" name="Nature">
        <title>Complex archaea that bridge the gap between prokaryotes and eukaryotes.</title>
        <authorList>
            <person name="Spang A."/>
            <person name="Saw J.H."/>
            <person name="Jorgensen S.L."/>
            <person name="Zaremba-Niedzwiedzka K."/>
            <person name="Martijn J."/>
            <person name="Lind A.E."/>
            <person name="van Eijk R."/>
            <person name="Schleper C."/>
            <person name="Guy L."/>
            <person name="Ettema T.J."/>
        </authorList>
    </citation>
    <scope>NUCLEOTIDE SEQUENCE</scope>
</reference>
<organism evidence="1">
    <name type="scientific">marine sediment metagenome</name>
    <dbReference type="NCBI Taxonomy" id="412755"/>
    <lineage>
        <taxon>unclassified sequences</taxon>
        <taxon>metagenomes</taxon>
        <taxon>ecological metagenomes</taxon>
    </lineage>
</organism>
<evidence type="ECO:0000313" key="1">
    <source>
        <dbReference type="EMBL" id="KKN03475.1"/>
    </source>
</evidence>
<evidence type="ECO:0008006" key="2">
    <source>
        <dbReference type="Google" id="ProtNLM"/>
    </source>
</evidence>
<name>A0A0F9M7S6_9ZZZZ</name>
<protein>
    <recommendedName>
        <fullName evidence="2">Terminase large subunit gp17-like C-terminal domain-containing protein</fullName>
    </recommendedName>
</protein>
<comment type="caution">
    <text evidence="1">The sequence shown here is derived from an EMBL/GenBank/DDBJ whole genome shotgun (WGS) entry which is preliminary data.</text>
</comment>
<dbReference type="EMBL" id="LAZR01005029">
    <property type="protein sequence ID" value="KKN03475.1"/>
    <property type="molecule type" value="Genomic_DNA"/>
</dbReference>
<accession>A0A0F9M7S6</accession>
<proteinExistence type="predicted"/>